<dbReference type="EMBL" id="KQ474078">
    <property type="protein sequence ID" value="KPV75450.1"/>
    <property type="molecule type" value="Genomic_DNA"/>
</dbReference>
<gene>
    <name evidence="9" type="ORF">RHOBADRAFT_43955</name>
</gene>
<evidence type="ECO:0000256" key="3">
    <source>
        <dbReference type="ARBA" id="ARBA00022679"/>
    </source>
</evidence>
<comment type="subcellular location">
    <subcellularLocation>
        <location evidence="1">Mitochondrion</location>
    </subcellularLocation>
</comment>
<feature type="binding site" evidence="7">
    <location>
        <position position="134"/>
    </location>
    <ligand>
        <name>S-adenosyl-L-methionine</name>
        <dbReference type="ChEBI" id="CHEBI:59789"/>
    </ligand>
</feature>
<dbReference type="GO" id="GO:0006391">
    <property type="term" value="P:transcription initiation at mitochondrial promoter"/>
    <property type="evidence" value="ECO:0007669"/>
    <property type="project" value="TreeGrafter"/>
</dbReference>
<dbReference type="GO" id="GO:0005759">
    <property type="term" value="C:mitochondrial matrix"/>
    <property type="evidence" value="ECO:0007669"/>
    <property type="project" value="TreeGrafter"/>
</dbReference>
<protein>
    <recommendedName>
        <fullName evidence="8">rRNA adenine N(6)-methyltransferase</fullName>
        <ecNumber evidence="8">2.1.1.-</ecNumber>
    </recommendedName>
</protein>
<evidence type="ECO:0000313" key="9">
    <source>
        <dbReference type="EMBL" id="KPV75450.1"/>
    </source>
</evidence>
<evidence type="ECO:0000256" key="1">
    <source>
        <dbReference type="ARBA" id="ARBA00004173"/>
    </source>
</evidence>
<dbReference type="PANTHER" id="PTHR11727:SF17">
    <property type="entry name" value="DIMETHYLADENOSINE TRANSFERASE 1, MITOCHONDRIAL"/>
    <property type="match status" value="1"/>
</dbReference>
<keyword evidence="10" id="KW-1185">Reference proteome</keyword>
<dbReference type="Pfam" id="PF00398">
    <property type="entry name" value="RrnaAD"/>
    <property type="match status" value="1"/>
</dbReference>
<keyword evidence="5 7" id="KW-0694">RNA-binding</keyword>
<evidence type="ECO:0000313" key="10">
    <source>
        <dbReference type="Proteomes" id="UP000053890"/>
    </source>
</evidence>
<dbReference type="InterPro" id="IPR001737">
    <property type="entry name" value="KsgA/Erm"/>
</dbReference>
<reference evidence="9 10" key="1">
    <citation type="journal article" date="2015" name="Front. Microbiol.">
        <title>Genome sequence of the plant growth promoting endophytic yeast Rhodotorula graminis WP1.</title>
        <authorList>
            <person name="Firrincieli A."/>
            <person name="Otillar R."/>
            <person name="Salamov A."/>
            <person name="Schmutz J."/>
            <person name="Khan Z."/>
            <person name="Redman R.S."/>
            <person name="Fleck N.D."/>
            <person name="Lindquist E."/>
            <person name="Grigoriev I.V."/>
            <person name="Doty S.L."/>
        </authorList>
    </citation>
    <scope>NUCLEOTIDE SEQUENCE [LARGE SCALE GENOMIC DNA]</scope>
    <source>
        <strain evidence="9 10">WP1</strain>
    </source>
</reference>
<organism evidence="9 10">
    <name type="scientific">Rhodotorula graminis (strain WP1)</name>
    <dbReference type="NCBI Taxonomy" id="578459"/>
    <lineage>
        <taxon>Eukaryota</taxon>
        <taxon>Fungi</taxon>
        <taxon>Dikarya</taxon>
        <taxon>Basidiomycota</taxon>
        <taxon>Pucciniomycotina</taxon>
        <taxon>Microbotryomycetes</taxon>
        <taxon>Sporidiobolales</taxon>
        <taxon>Sporidiobolaceae</taxon>
        <taxon>Rhodotorula</taxon>
    </lineage>
</organism>
<feature type="binding site" evidence="7">
    <location>
        <position position="160"/>
    </location>
    <ligand>
        <name>S-adenosyl-L-methionine</name>
        <dbReference type="ChEBI" id="CHEBI:59789"/>
    </ligand>
</feature>
<keyword evidence="2 7" id="KW-0489">Methyltransferase</keyword>
<evidence type="ECO:0000256" key="4">
    <source>
        <dbReference type="ARBA" id="ARBA00022691"/>
    </source>
</evidence>
<dbReference type="SUPFAM" id="SSF53335">
    <property type="entry name" value="S-adenosyl-L-methionine-dependent methyltransferases"/>
    <property type="match status" value="1"/>
</dbReference>
<proteinExistence type="inferred from homology"/>
<dbReference type="PANTHER" id="PTHR11727">
    <property type="entry name" value="DIMETHYLADENOSINE TRANSFERASE"/>
    <property type="match status" value="1"/>
</dbReference>
<dbReference type="RefSeq" id="XP_018271499.1">
    <property type="nucleotide sequence ID" value="XM_018414325.1"/>
</dbReference>
<dbReference type="OMA" id="WDYVTKH"/>
<dbReference type="OrthoDB" id="16079at2759"/>
<dbReference type="Proteomes" id="UP000053890">
    <property type="component" value="Unassembled WGS sequence"/>
</dbReference>
<keyword evidence="3 7" id="KW-0808">Transferase</keyword>
<dbReference type="AlphaFoldDB" id="A0A194S4K9"/>
<dbReference type="Gene3D" id="1.10.8.100">
    <property type="entry name" value="Ribosomal RNA adenine dimethylase-like, domain 2"/>
    <property type="match status" value="1"/>
</dbReference>
<feature type="binding site" evidence="7">
    <location>
        <position position="84"/>
    </location>
    <ligand>
        <name>S-adenosyl-L-methionine</name>
        <dbReference type="ChEBI" id="CHEBI:59789"/>
    </ligand>
</feature>
<dbReference type="GO" id="GO:0003723">
    <property type="term" value="F:RNA binding"/>
    <property type="evidence" value="ECO:0007669"/>
    <property type="project" value="UniProtKB-UniRule"/>
</dbReference>
<dbReference type="GeneID" id="28974773"/>
<comment type="function">
    <text evidence="6">Mitochondrial transcription factor that confers selective promoter recognition on the core subunit of the yeast mitochondrial RNA polymerase. Interacts with DNA in a non-specific manner.</text>
</comment>
<dbReference type="InterPro" id="IPR023165">
    <property type="entry name" value="rRNA_Ade_diMease-like_C"/>
</dbReference>
<evidence type="ECO:0000256" key="5">
    <source>
        <dbReference type="ARBA" id="ARBA00022884"/>
    </source>
</evidence>
<keyword evidence="4 7" id="KW-0949">S-adenosyl-L-methionine</keyword>
<name>A0A194S4K9_RHOGW</name>
<evidence type="ECO:0000256" key="8">
    <source>
        <dbReference type="RuleBase" id="RU362106"/>
    </source>
</evidence>
<evidence type="ECO:0000256" key="6">
    <source>
        <dbReference type="ARBA" id="ARBA00024915"/>
    </source>
</evidence>
<accession>A0A194S4K9</accession>
<keyword evidence="8" id="KW-0698">rRNA processing</keyword>
<comment type="caution">
    <text evidence="7">Lacks conserved residue(s) required for the propagation of feature annotation.</text>
</comment>
<evidence type="ECO:0000256" key="7">
    <source>
        <dbReference type="PROSITE-ProRule" id="PRU01026"/>
    </source>
</evidence>
<dbReference type="GO" id="GO:0000179">
    <property type="term" value="F:rRNA (adenine-N6,N6-)-dimethyltransferase activity"/>
    <property type="evidence" value="ECO:0007669"/>
    <property type="project" value="UniProtKB-UniRule"/>
</dbReference>
<dbReference type="Gene3D" id="3.40.50.150">
    <property type="entry name" value="Vaccinia Virus protein VP39"/>
    <property type="match status" value="1"/>
</dbReference>
<dbReference type="GO" id="GO:0034246">
    <property type="term" value="F:mitochondrial transcription factor activity"/>
    <property type="evidence" value="ECO:0007669"/>
    <property type="project" value="TreeGrafter"/>
</dbReference>
<comment type="similarity">
    <text evidence="7 8">Belongs to the class I-like SAM-binding methyltransferase superfamily. rRNA adenine N(6)-methyltransferase family.</text>
</comment>
<dbReference type="PROSITE" id="PS51689">
    <property type="entry name" value="SAM_RNA_A_N6_MT"/>
    <property type="match status" value="1"/>
</dbReference>
<sequence length="391" mass="43406">MQSLRASTSQLVACAACALPSTSRRTFASSASRLVSVPRTARKTPTSKQVKTLSKPRPLAVGTPRTELFTGLTMTPAVRGRSSLVNEASARAVVKAWGVDQMDGVTVVEAYAGPGGLTRAFLELPNVKRSIAVEDAYRYLPQLNVLKERYPGRYEHILEDPFRWEAYTDVEEKGFFEDVPTVPWEDSVHPKLFFAAQLPSSSYGQQLFVQLVSAIAGQMWYFQKGRMQMGFLGPEALWKKILAKPGDSDYHKLAVLLNSLAVIERTPTLSGLQPATMHFHRPRGDVAVVTPIKVTPRPKALVKNYDALEFVTRHMFVAKATPWHKAFASISPGAGNLVPKLIELGVGADKVDKAVSHLQMHEWVILADVFDAWPFRPTTLFDDFAWTQDRI</sequence>
<dbReference type="EC" id="2.1.1.-" evidence="8"/>
<evidence type="ECO:0000256" key="2">
    <source>
        <dbReference type="ARBA" id="ARBA00022603"/>
    </source>
</evidence>
<dbReference type="InterPro" id="IPR029063">
    <property type="entry name" value="SAM-dependent_MTases_sf"/>
</dbReference>
<dbReference type="STRING" id="578459.A0A194S4K9"/>